<organism evidence="2 3">
    <name type="scientific">Mucilaginibacter ginkgonis</name>
    <dbReference type="NCBI Taxonomy" id="2682091"/>
    <lineage>
        <taxon>Bacteria</taxon>
        <taxon>Pseudomonadati</taxon>
        <taxon>Bacteroidota</taxon>
        <taxon>Sphingobacteriia</taxon>
        <taxon>Sphingobacteriales</taxon>
        <taxon>Sphingobacteriaceae</taxon>
        <taxon>Mucilaginibacter</taxon>
    </lineage>
</organism>
<accession>A0A6I4HVS8</accession>
<dbReference type="RefSeq" id="WP_157522438.1">
    <property type="nucleotide sequence ID" value="NZ_CP066775.1"/>
</dbReference>
<dbReference type="AlphaFoldDB" id="A0A6I4HVS8"/>
<reference evidence="2 3" key="1">
    <citation type="submission" date="2020-12" db="EMBL/GenBank/DDBJ databases">
        <title>HMF7856_wgs.fasta genome submission.</title>
        <authorList>
            <person name="Kang H."/>
            <person name="Kim H."/>
            <person name="Joh K."/>
        </authorList>
    </citation>
    <scope>NUCLEOTIDE SEQUENCE [LARGE SCALE GENOMIC DNA]</scope>
    <source>
        <strain evidence="2 3">HMF7856</strain>
    </source>
</reference>
<name>A0A6I4HVS8_9SPHI</name>
<protein>
    <submittedName>
        <fullName evidence="2">Uncharacterized protein</fullName>
    </submittedName>
</protein>
<keyword evidence="1" id="KW-0812">Transmembrane</keyword>
<dbReference type="EMBL" id="CP066775">
    <property type="protein sequence ID" value="QQL50324.1"/>
    <property type="molecule type" value="Genomic_DNA"/>
</dbReference>
<dbReference type="KEGG" id="mgik:GO620_002395"/>
<keyword evidence="1" id="KW-1133">Transmembrane helix</keyword>
<sequence length="100" mass="11668">MTIKKEPDDNIENRNVKVKISTAVLIIMSTISIIISIMTTYYSLRSDIKDVSVKADLQKQLNDLRFQNDETKINENHEWLRTLSHRINLIEQQKGIKPTE</sequence>
<keyword evidence="1" id="KW-0472">Membrane</keyword>
<proteinExistence type="predicted"/>
<evidence type="ECO:0000313" key="3">
    <source>
        <dbReference type="Proteomes" id="UP000429232"/>
    </source>
</evidence>
<dbReference type="Proteomes" id="UP000429232">
    <property type="component" value="Chromosome"/>
</dbReference>
<keyword evidence="3" id="KW-1185">Reference proteome</keyword>
<evidence type="ECO:0000256" key="1">
    <source>
        <dbReference type="SAM" id="Phobius"/>
    </source>
</evidence>
<feature type="transmembrane region" description="Helical" evidence="1">
    <location>
        <begin position="20"/>
        <end position="44"/>
    </location>
</feature>
<gene>
    <name evidence="2" type="ORF">GO620_002395</name>
</gene>
<evidence type="ECO:0000313" key="2">
    <source>
        <dbReference type="EMBL" id="QQL50324.1"/>
    </source>
</evidence>